<comment type="caution">
    <text evidence="2">The sequence shown here is derived from an EMBL/GenBank/DDBJ whole genome shotgun (WGS) entry which is preliminary data.</text>
</comment>
<accession>A0A645F177</accession>
<evidence type="ECO:0000313" key="2">
    <source>
        <dbReference type="EMBL" id="MPN07510.1"/>
    </source>
</evidence>
<dbReference type="EMBL" id="VSSQ01053477">
    <property type="protein sequence ID" value="MPN07510.1"/>
    <property type="molecule type" value="Genomic_DNA"/>
</dbReference>
<dbReference type="AlphaFoldDB" id="A0A645F177"/>
<organism evidence="2">
    <name type="scientific">bioreactor metagenome</name>
    <dbReference type="NCBI Taxonomy" id="1076179"/>
    <lineage>
        <taxon>unclassified sequences</taxon>
        <taxon>metagenomes</taxon>
        <taxon>ecological metagenomes</taxon>
    </lineage>
</organism>
<reference evidence="2" key="1">
    <citation type="submission" date="2019-08" db="EMBL/GenBank/DDBJ databases">
        <authorList>
            <person name="Kucharzyk K."/>
            <person name="Murdoch R.W."/>
            <person name="Higgins S."/>
            <person name="Loffler F."/>
        </authorList>
    </citation>
    <scope>NUCLEOTIDE SEQUENCE</scope>
</reference>
<gene>
    <name evidence="2" type="ORF">SDC9_154780</name>
</gene>
<proteinExistence type="predicted"/>
<evidence type="ECO:0000256" key="1">
    <source>
        <dbReference type="SAM" id="MobiDB-lite"/>
    </source>
</evidence>
<sequence>MASFTQKIRHNPDEGEGLADDGSQGGSFHAPIESVNEYRIEDDVGAGS</sequence>
<feature type="region of interest" description="Disordered" evidence="1">
    <location>
        <begin position="1"/>
        <end position="48"/>
    </location>
</feature>
<protein>
    <submittedName>
        <fullName evidence="2">Uncharacterized protein</fullName>
    </submittedName>
</protein>
<name>A0A645F177_9ZZZZ</name>